<keyword evidence="2" id="KW-1185">Reference proteome</keyword>
<protein>
    <submittedName>
        <fullName evidence="1">Uncharacterized protein</fullName>
    </submittedName>
</protein>
<proteinExistence type="predicted"/>
<dbReference type="Gramene" id="Kaladp0044s0092.1.v1.1">
    <property type="protein sequence ID" value="Kaladp0044s0092.1.v1.1"/>
    <property type="gene ID" value="Kaladp0044s0092.v1.1"/>
</dbReference>
<dbReference type="AlphaFoldDB" id="A0A7N0TTI1"/>
<reference evidence="1" key="1">
    <citation type="submission" date="2021-01" db="UniProtKB">
        <authorList>
            <consortium name="EnsemblPlants"/>
        </authorList>
    </citation>
    <scope>IDENTIFICATION</scope>
</reference>
<accession>A0A7N0TTI1</accession>
<dbReference type="EnsemblPlants" id="Kaladp0044s0092.1.v1.1">
    <property type="protein sequence ID" value="Kaladp0044s0092.1.v1.1"/>
    <property type="gene ID" value="Kaladp0044s0092.v1.1"/>
</dbReference>
<evidence type="ECO:0000313" key="1">
    <source>
        <dbReference type="EnsemblPlants" id="Kaladp0044s0092.1.v1.1"/>
    </source>
</evidence>
<dbReference type="PANTHER" id="PTHR36776">
    <property type="entry name" value="EXPRESSED PROTEIN"/>
    <property type="match status" value="1"/>
</dbReference>
<dbReference type="PANTHER" id="PTHR36776:SF1">
    <property type="entry name" value="EXPRESSED PROTEIN"/>
    <property type="match status" value="1"/>
</dbReference>
<dbReference type="Proteomes" id="UP000594263">
    <property type="component" value="Unplaced"/>
</dbReference>
<organism evidence="1 2">
    <name type="scientific">Kalanchoe fedtschenkoi</name>
    <name type="common">Lavender scallops</name>
    <name type="synonym">South American air plant</name>
    <dbReference type="NCBI Taxonomy" id="63787"/>
    <lineage>
        <taxon>Eukaryota</taxon>
        <taxon>Viridiplantae</taxon>
        <taxon>Streptophyta</taxon>
        <taxon>Embryophyta</taxon>
        <taxon>Tracheophyta</taxon>
        <taxon>Spermatophyta</taxon>
        <taxon>Magnoliopsida</taxon>
        <taxon>eudicotyledons</taxon>
        <taxon>Gunneridae</taxon>
        <taxon>Pentapetalae</taxon>
        <taxon>Saxifragales</taxon>
        <taxon>Crassulaceae</taxon>
        <taxon>Kalanchoe</taxon>
    </lineage>
</organism>
<name>A0A7N0TTI1_KALFE</name>
<sequence>MSCNQASRGHPSFCLNAMNQTHYSCAKTFNKCLPQFPARVTKSARHFIKHAACIFHKIKIPSNNLIACFSFTTKRETLRKSPQNIIHTILCLSSFYHLHFFLCLYRRSRATMNSLSATVSNVNFPNCAPLELSKTTAFLVSARNASRSLQFTRVSCKIRAQSGSFGSRRNCIGAGHGEQNALVEDLSVPEYWMTPSKAKEESEWLRETLHKWLDDEYCPEETNIEISKVAAQSLYNSLVEKDGDIGVILLKMAKDLQAINYQESFHGAFSSANAAMDLVMQRIEKSLSPID</sequence>
<evidence type="ECO:0000313" key="2">
    <source>
        <dbReference type="Proteomes" id="UP000594263"/>
    </source>
</evidence>